<keyword evidence="2 4" id="KW-0413">Isomerase</keyword>
<dbReference type="GO" id="GO:1901135">
    <property type="term" value="P:carbohydrate derivative metabolic process"/>
    <property type="evidence" value="ECO:0007669"/>
    <property type="project" value="InterPro"/>
</dbReference>
<dbReference type="NCBIfam" id="NF006426">
    <property type="entry name" value="PRK08674.1-6"/>
    <property type="match status" value="1"/>
</dbReference>
<dbReference type="InterPro" id="IPR046348">
    <property type="entry name" value="SIS_dom_sf"/>
</dbReference>
<dbReference type="Gene3D" id="3.40.50.10490">
    <property type="entry name" value="Glucose-6-phosphate isomerase like protein, domain 1"/>
    <property type="match status" value="2"/>
</dbReference>
<dbReference type="PROSITE" id="PS51464">
    <property type="entry name" value="SIS"/>
    <property type="match status" value="1"/>
</dbReference>
<dbReference type="InterPro" id="IPR019490">
    <property type="entry name" value="Glu6P/Mann6P_isomerase_C"/>
</dbReference>
<dbReference type="GO" id="GO:0004347">
    <property type="term" value="F:glucose-6-phosphate isomerase activity"/>
    <property type="evidence" value="ECO:0007669"/>
    <property type="project" value="InterPro"/>
</dbReference>
<dbReference type="GO" id="GO:0005975">
    <property type="term" value="P:carbohydrate metabolic process"/>
    <property type="evidence" value="ECO:0007669"/>
    <property type="project" value="InterPro"/>
</dbReference>
<dbReference type="NCBIfam" id="NF006425">
    <property type="entry name" value="PRK08674.1-5"/>
    <property type="match status" value="1"/>
</dbReference>
<proteinExistence type="inferred from homology"/>
<dbReference type="GO" id="GO:0004476">
    <property type="term" value="F:mannose-6-phosphate isomerase activity"/>
    <property type="evidence" value="ECO:0007669"/>
    <property type="project" value="InterPro"/>
</dbReference>
<name>A0A1J5JNA7_NEOTH</name>
<dbReference type="Pfam" id="PF10432">
    <property type="entry name" value="bact-PGI_C"/>
    <property type="match status" value="1"/>
</dbReference>
<evidence type="ECO:0000256" key="2">
    <source>
        <dbReference type="ARBA" id="ARBA00023235"/>
    </source>
</evidence>
<evidence type="ECO:0000259" key="3">
    <source>
        <dbReference type="PROSITE" id="PS51464"/>
    </source>
</evidence>
<dbReference type="SUPFAM" id="SSF53697">
    <property type="entry name" value="SIS domain"/>
    <property type="match status" value="1"/>
</dbReference>
<reference evidence="4 5" key="1">
    <citation type="submission" date="2016-08" db="EMBL/GenBank/DDBJ databases">
        <title>Genome-based comparison of Moorella thermoacetic strains.</title>
        <authorList>
            <person name="Poehlein A."/>
            <person name="Bengelsdorf F.R."/>
            <person name="Esser C."/>
            <person name="Duerre P."/>
            <person name="Daniel R."/>
        </authorList>
    </citation>
    <scope>NUCLEOTIDE SEQUENCE [LARGE SCALE GENOMIC DNA]</scope>
    <source>
        <strain evidence="4 5">DSM 11768</strain>
    </source>
</reference>
<feature type="domain" description="SIS" evidence="3">
    <location>
        <begin position="40"/>
        <end position="178"/>
    </location>
</feature>
<evidence type="ECO:0000256" key="1">
    <source>
        <dbReference type="ARBA" id="ARBA00010523"/>
    </source>
</evidence>
<dbReference type="InterPro" id="IPR001347">
    <property type="entry name" value="SIS_dom"/>
</dbReference>
<accession>A0A1J5JNA7</accession>
<dbReference type="AlphaFoldDB" id="A0A1J5JNA7"/>
<gene>
    <name evidence="4" type="ORF">MOOR_21730</name>
</gene>
<dbReference type="Proteomes" id="UP000182743">
    <property type="component" value="Unassembled WGS sequence"/>
</dbReference>
<dbReference type="CDD" id="cd05017">
    <property type="entry name" value="SIS_PGI_PMI_1"/>
    <property type="match status" value="1"/>
</dbReference>
<dbReference type="InterPro" id="IPR035484">
    <property type="entry name" value="SIS_PGI/PMI_1"/>
</dbReference>
<evidence type="ECO:0000313" key="5">
    <source>
        <dbReference type="Proteomes" id="UP000182743"/>
    </source>
</evidence>
<comment type="caution">
    <text evidence="4">The sequence shown here is derived from an EMBL/GenBank/DDBJ whole genome shotgun (WGS) entry which is preliminary data.</text>
</comment>
<dbReference type="EMBL" id="MIHH01000014">
    <property type="protein sequence ID" value="OIQ08203.1"/>
    <property type="molecule type" value="Genomic_DNA"/>
</dbReference>
<dbReference type="NCBIfam" id="TIGR02128">
    <property type="entry name" value="G6PI_arch"/>
    <property type="match status" value="1"/>
</dbReference>
<evidence type="ECO:0000313" key="4">
    <source>
        <dbReference type="EMBL" id="OIQ08203.1"/>
    </source>
</evidence>
<organism evidence="4 5">
    <name type="scientific">Neomoorella thermoacetica</name>
    <name type="common">Clostridium thermoaceticum</name>
    <dbReference type="NCBI Taxonomy" id="1525"/>
    <lineage>
        <taxon>Bacteria</taxon>
        <taxon>Bacillati</taxon>
        <taxon>Bacillota</taxon>
        <taxon>Clostridia</taxon>
        <taxon>Neomoorellales</taxon>
        <taxon>Neomoorellaceae</taxon>
        <taxon>Neomoorella</taxon>
    </lineage>
</organism>
<sequence length="360" mass="40121">MYVDLDDLHTLSELDSGQALQETINYPHQFREAWELAGRWPENLSRDEIRQIMFLGTGGGSAASVDLLASYLFDEIKVPLFLNRGYTIPASIDNRTLVVVVSHSGKTEEILNAYHQVCTTEAQIIVLTSGGKLLSLARENKHPYLLIPGGMMPRIAVGYIFLPLLGLLQRLGFVGDKSAEVKETINILSELSGQYGPIVPAKDNLAKSMAYEMAGYVPVVYGSLPLTIAVASRWKNQFAENSKLLAMYNALPALHHDEVAGWDAPQSYLRHFYFTFLQDAEDRLEITRRIEISQELLASRAAGVRKVSSVGKSRLARLFSLVYLGDFISLYLALIRGVDPTPVEIIDNIKYLLTLESRTE</sequence>
<protein>
    <submittedName>
        <fullName evidence="4">Bifunctional phosphoglucose/phosphomannose isomerase</fullName>
    </submittedName>
</protein>
<dbReference type="CDD" id="cd05637">
    <property type="entry name" value="SIS_PGI_PMI_2"/>
    <property type="match status" value="1"/>
</dbReference>
<comment type="similarity">
    <text evidence="1">Belongs to the PGI/PMI family.</text>
</comment>
<dbReference type="GO" id="GO:0097367">
    <property type="term" value="F:carbohydrate derivative binding"/>
    <property type="evidence" value="ECO:0007669"/>
    <property type="project" value="InterPro"/>
</dbReference>
<dbReference type="RefSeq" id="WP_071521277.1">
    <property type="nucleotide sequence ID" value="NZ_MIHH01000014.1"/>
</dbReference>